<feature type="non-terminal residue" evidence="1">
    <location>
        <position position="259"/>
    </location>
</feature>
<gene>
    <name evidence="1" type="ORF">S12H4_43204</name>
</gene>
<name>X1TLH6_9ZZZZ</name>
<dbReference type="AlphaFoldDB" id="X1TLH6"/>
<comment type="caution">
    <text evidence="1">The sequence shown here is derived from an EMBL/GenBank/DDBJ whole genome shotgun (WGS) entry which is preliminary data.</text>
</comment>
<accession>X1TLH6</accession>
<sequence length="259" mass="30818">ETFIKMMRKSLKEFYHLETDFLLRLFQTVDISPVEFGNELNLHNTPGTSGILRVIKKKTSFTEPQTFLNFRSFITKNLLGINQKRALNWISNIQKLRRRDFYHQSITYPFKWNENNLKNIDDDKLRGSLYGYLYNIWKDNFPRDIFMSSENPRASMLKFFGTSKEPLKINEIMNFFKNELQFYDSRFFLCQFVQNIYNDFKKIKIGKIPGHNPILNNILMNCQSAIGIEIPVWKPIKNSHLYYIGHIDLLLHQGEKLIV</sequence>
<organism evidence="1">
    <name type="scientific">marine sediment metagenome</name>
    <dbReference type="NCBI Taxonomy" id="412755"/>
    <lineage>
        <taxon>unclassified sequences</taxon>
        <taxon>metagenomes</taxon>
        <taxon>ecological metagenomes</taxon>
    </lineage>
</organism>
<feature type="non-terminal residue" evidence="1">
    <location>
        <position position="1"/>
    </location>
</feature>
<protein>
    <submittedName>
        <fullName evidence="1">Uncharacterized protein</fullName>
    </submittedName>
</protein>
<reference evidence="1" key="1">
    <citation type="journal article" date="2014" name="Front. Microbiol.">
        <title>High frequency of phylogenetically diverse reductive dehalogenase-homologous genes in deep subseafloor sedimentary metagenomes.</title>
        <authorList>
            <person name="Kawai M."/>
            <person name="Futagami T."/>
            <person name="Toyoda A."/>
            <person name="Takaki Y."/>
            <person name="Nishi S."/>
            <person name="Hori S."/>
            <person name="Arai W."/>
            <person name="Tsubouchi T."/>
            <person name="Morono Y."/>
            <person name="Uchiyama I."/>
            <person name="Ito T."/>
            <person name="Fujiyama A."/>
            <person name="Inagaki F."/>
            <person name="Takami H."/>
        </authorList>
    </citation>
    <scope>NUCLEOTIDE SEQUENCE</scope>
    <source>
        <strain evidence="1">Expedition CK06-06</strain>
    </source>
</reference>
<dbReference type="EMBL" id="BARW01026498">
    <property type="protein sequence ID" value="GAJ06109.1"/>
    <property type="molecule type" value="Genomic_DNA"/>
</dbReference>
<evidence type="ECO:0000313" key="1">
    <source>
        <dbReference type="EMBL" id="GAJ06109.1"/>
    </source>
</evidence>
<proteinExistence type="predicted"/>